<organism evidence="1 2">
    <name type="scientific">Vibrio phage Vp670</name>
    <dbReference type="NCBI Taxonomy" id="1932890"/>
    <lineage>
        <taxon>Viruses</taxon>
        <taxon>Duplodnaviria</taxon>
        <taxon>Heunggongvirae</taxon>
        <taxon>Uroviricota</taxon>
        <taxon>Caudoviricetes</taxon>
        <taxon>Autographivirales</taxon>
        <taxon>Autosignataviridae</taxon>
        <taxon>Colwellvirinae</taxon>
        <taxon>Kaohsiungvirus</taxon>
        <taxon>Kaohsiungvirus Vp670</taxon>
    </lineage>
</organism>
<name>A0A1L7DQ05_9CAUD</name>
<gene>
    <name evidence="1" type="ORF">QD07_17</name>
</gene>
<reference evidence="1 2" key="1">
    <citation type="submission" date="2016-12" db="EMBL/GenBank/DDBJ databases">
        <title>Characterization and Genomic Analysis of a new Vibrio alginolyticus Phage Vp670, with an Endolysin gene cwlQ.</title>
        <authorList>
            <person name="Liu Q."/>
            <person name="Luo P."/>
            <person name="Tian Y."/>
            <person name="Yun L."/>
        </authorList>
    </citation>
    <scope>NUCLEOTIDE SEQUENCE [LARGE SCALE GENOMIC DNA]</scope>
</reference>
<sequence>MEMHKTYHYFITTYYSITVGRAKRIAKRYRCKLNMNKNNPTCKGCNMDISYSKRTKKLTITHKEISLDWQKFKKVL</sequence>
<protein>
    <submittedName>
        <fullName evidence="1">Uncharacterized protein</fullName>
    </submittedName>
</protein>
<evidence type="ECO:0000313" key="1">
    <source>
        <dbReference type="EMBL" id="APU00154.1"/>
    </source>
</evidence>
<proteinExistence type="predicted"/>
<keyword evidence="2" id="KW-1185">Reference proteome</keyword>
<accession>A0A1L7DQ05</accession>
<dbReference type="Proteomes" id="UP000223072">
    <property type="component" value="Segment"/>
</dbReference>
<evidence type="ECO:0000313" key="2">
    <source>
        <dbReference type="Proteomes" id="UP000223072"/>
    </source>
</evidence>
<dbReference type="EMBL" id="KY290756">
    <property type="protein sequence ID" value="APU00154.1"/>
    <property type="molecule type" value="Genomic_DNA"/>
</dbReference>